<accession>A0ABN2J875</accession>
<dbReference type="PROSITE" id="PS51371">
    <property type="entry name" value="CBS"/>
    <property type="match status" value="2"/>
</dbReference>
<feature type="domain" description="CBS" evidence="2">
    <location>
        <begin position="319"/>
        <end position="386"/>
    </location>
</feature>
<dbReference type="InterPro" id="IPR038076">
    <property type="entry name" value="MgtE_N_sf"/>
</dbReference>
<evidence type="ECO:0000313" key="3">
    <source>
        <dbReference type="EMBL" id="GAA1719909.1"/>
    </source>
</evidence>
<dbReference type="Gene3D" id="1.25.60.10">
    <property type="entry name" value="MgtE N-terminal domain-like"/>
    <property type="match status" value="1"/>
</dbReference>
<keyword evidence="4" id="KW-1185">Reference proteome</keyword>
<dbReference type="Pfam" id="PF03448">
    <property type="entry name" value="MgtE_N"/>
    <property type="match status" value="1"/>
</dbReference>
<reference evidence="3 4" key="1">
    <citation type="journal article" date="2019" name="Int. J. Syst. Evol. Microbiol.">
        <title>The Global Catalogue of Microorganisms (GCM) 10K type strain sequencing project: providing services to taxonomists for standard genome sequencing and annotation.</title>
        <authorList>
            <consortium name="The Broad Institute Genomics Platform"/>
            <consortium name="The Broad Institute Genome Sequencing Center for Infectious Disease"/>
            <person name="Wu L."/>
            <person name="Ma J."/>
        </authorList>
    </citation>
    <scope>NUCLEOTIDE SEQUENCE [LARGE SCALE GENOMIC DNA]</scope>
    <source>
        <strain evidence="3 4">JCM 16002</strain>
    </source>
</reference>
<dbReference type="Pfam" id="PF26205">
    <property type="entry name" value="SH3_actinomycetes"/>
    <property type="match status" value="1"/>
</dbReference>
<dbReference type="PANTHER" id="PTHR43773">
    <property type="entry name" value="MAGNESIUM TRANSPORTER MGTE"/>
    <property type="match status" value="1"/>
</dbReference>
<dbReference type="Proteomes" id="UP001500383">
    <property type="component" value="Unassembled WGS sequence"/>
</dbReference>
<dbReference type="PANTHER" id="PTHR43773:SF1">
    <property type="entry name" value="MAGNESIUM TRANSPORTER MGTE"/>
    <property type="match status" value="1"/>
</dbReference>
<dbReference type="InterPro" id="IPR027275">
    <property type="entry name" value="PRC-brl_dom"/>
</dbReference>
<dbReference type="SUPFAM" id="SSF158791">
    <property type="entry name" value="MgtE N-terminal domain-like"/>
    <property type="match status" value="1"/>
</dbReference>
<dbReference type="SMART" id="SM00924">
    <property type="entry name" value="MgtE_N"/>
    <property type="match status" value="1"/>
</dbReference>
<dbReference type="SUPFAM" id="SSF54631">
    <property type="entry name" value="CBS-domain pair"/>
    <property type="match status" value="1"/>
</dbReference>
<dbReference type="InterPro" id="IPR006669">
    <property type="entry name" value="MgtE_transporter"/>
</dbReference>
<evidence type="ECO:0000259" key="2">
    <source>
        <dbReference type="PROSITE" id="PS51371"/>
    </source>
</evidence>
<dbReference type="InterPro" id="IPR011033">
    <property type="entry name" value="PRC_barrel-like_sf"/>
</dbReference>
<dbReference type="InterPro" id="IPR000644">
    <property type="entry name" value="CBS_dom"/>
</dbReference>
<dbReference type="EMBL" id="BAAAQG010000021">
    <property type="protein sequence ID" value="GAA1719909.1"/>
    <property type="molecule type" value="Genomic_DNA"/>
</dbReference>
<dbReference type="InterPro" id="IPR058838">
    <property type="entry name" value="SH3_actinomycetes"/>
</dbReference>
<evidence type="ECO:0000313" key="4">
    <source>
        <dbReference type="Proteomes" id="UP001500383"/>
    </source>
</evidence>
<protein>
    <submittedName>
        <fullName evidence="3">CBS domain-containing protein</fullName>
    </submittedName>
</protein>
<organism evidence="3 4">
    <name type="scientific">Dietzia cercidiphylli</name>
    <dbReference type="NCBI Taxonomy" id="498199"/>
    <lineage>
        <taxon>Bacteria</taxon>
        <taxon>Bacillati</taxon>
        <taxon>Actinomycetota</taxon>
        <taxon>Actinomycetes</taxon>
        <taxon>Mycobacteriales</taxon>
        <taxon>Dietziaceae</taxon>
        <taxon>Dietzia</taxon>
    </lineage>
</organism>
<dbReference type="Pfam" id="PF00571">
    <property type="entry name" value="CBS"/>
    <property type="match status" value="2"/>
</dbReference>
<sequence length="456" mass="49938">MIHHPVTNLVRMANLNKAFVARLAGLPVIGPDGDDIGRIRDVVVTMRARHKQPRVLGLVVELPTRRRIFVPMLRVASVEPRSVALISGTINLHRFQSRPGENLVLGSLVDSIVGVDPERGAPGSAAGPSAVSAAGTAVTSRYQVVDVEIERQRTRDWLVSRLAVRARRGRGPLGRRGPVSIQPWSRIEGFDDDAIGTPEHGAESLVEHYADLRPADVAHALRELPEVRRLEVARTLDDERLADILQELPHDEQTEIVTRLELERAADVLEAMDPDDAADLLGEMPEKDAESFLELMHPEGSAPVRRLLTFDADTAGGLMTPEPIILSPQTTVAEALAHCRNPDLSPALASLVFVVRPPTATPTGKYLGCVHIQALLRELPSTMVAVTVDTSLSSLRPTDSVDSVTRFFATYNLVCGPVVDDEGHLLGAVAVDDLLDHLLPEDWRDMDLHDHREVRR</sequence>
<dbReference type="Pfam" id="PF05239">
    <property type="entry name" value="PRC"/>
    <property type="match status" value="1"/>
</dbReference>
<dbReference type="SUPFAM" id="SSF50346">
    <property type="entry name" value="PRC-barrel domain"/>
    <property type="match status" value="1"/>
</dbReference>
<keyword evidence="1" id="KW-0129">CBS domain</keyword>
<dbReference type="Gene3D" id="3.10.580.10">
    <property type="entry name" value="CBS-domain"/>
    <property type="match status" value="1"/>
</dbReference>
<dbReference type="InterPro" id="IPR006668">
    <property type="entry name" value="Mg_transptr_MgtE_intracell_dom"/>
</dbReference>
<evidence type="ECO:0000256" key="1">
    <source>
        <dbReference type="PROSITE-ProRule" id="PRU00703"/>
    </source>
</evidence>
<comment type="caution">
    <text evidence="3">The sequence shown here is derived from an EMBL/GenBank/DDBJ whole genome shotgun (WGS) entry which is preliminary data.</text>
</comment>
<dbReference type="InterPro" id="IPR046342">
    <property type="entry name" value="CBS_dom_sf"/>
</dbReference>
<proteinExistence type="predicted"/>
<gene>
    <name evidence="3" type="ORF">GCM10009831_32520</name>
</gene>
<feature type="domain" description="CBS" evidence="2">
    <location>
        <begin position="388"/>
        <end position="446"/>
    </location>
</feature>
<dbReference type="CDD" id="cd04606">
    <property type="entry name" value="CBS_pair_Mg_transporter"/>
    <property type="match status" value="1"/>
</dbReference>
<name>A0ABN2J875_9ACTN</name>